<evidence type="ECO:0000256" key="6">
    <source>
        <dbReference type="ARBA" id="ARBA00023136"/>
    </source>
</evidence>
<keyword evidence="3" id="KW-0813">Transport</keyword>
<dbReference type="PANTHER" id="PTHR14233">
    <property type="entry name" value="DUF914-RELATED"/>
    <property type="match status" value="1"/>
</dbReference>
<evidence type="ECO:0000256" key="2">
    <source>
        <dbReference type="ARBA" id="ARBA00007863"/>
    </source>
</evidence>
<evidence type="ECO:0000313" key="9">
    <source>
        <dbReference type="EMBL" id="KAK8863471.1"/>
    </source>
</evidence>
<comment type="similarity">
    <text evidence="2">Belongs to the SLC35F solute transporter family.</text>
</comment>
<organism evidence="9 10">
    <name type="scientific">Tritrichomonas musculus</name>
    <dbReference type="NCBI Taxonomy" id="1915356"/>
    <lineage>
        <taxon>Eukaryota</taxon>
        <taxon>Metamonada</taxon>
        <taxon>Parabasalia</taxon>
        <taxon>Tritrichomonadida</taxon>
        <taxon>Tritrichomonadidae</taxon>
        <taxon>Tritrichomonas</taxon>
    </lineage>
</organism>
<keyword evidence="4 8" id="KW-0812">Transmembrane</keyword>
<gene>
    <name evidence="9" type="ORF">M9Y10_011154</name>
</gene>
<dbReference type="SUPFAM" id="SSF103481">
    <property type="entry name" value="Multidrug resistance efflux transporter EmrE"/>
    <property type="match status" value="1"/>
</dbReference>
<keyword evidence="6 8" id="KW-0472">Membrane</keyword>
<evidence type="ECO:0008006" key="11">
    <source>
        <dbReference type="Google" id="ProtNLM"/>
    </source>
</evidence>
<feature type="transmembrane region" description="Helical" evidence="8">
    <location>
        <begin position="15"/>
        <end position="39"/>
    </location>
</feature>
<evidence type="ECO:0000256" key="5">
    <source>
        <dbReference type="ARBA" id="ARBA00022989"/>
    </source>
</evidence>
<evidence type="ECO:0000256" key="4">
    <source>
        <dbReference type="ARBA" id="ARBA00022692"/>
    </source>
</evidence>
<feature type="transmembrane region" description="Helical" evidence="8">
    <location>
        <begin position="274"/>
        <end position="293"/>
    </location>
</feature>
<dbReference type="Proteomes" id="UP001470230">
    <property type="component" value="Unassembled WGS sequence"/>
</dbReference>
<feature type="transmembrane region" description="Helical" evidence="8">
    <location>
        <begin position="45"/>
        <end position="64"/>
    </location>
</feature>
<feature type="compositionally biased region" description="Basic and acidic residues" evidence="7">
    <location>
        <begin position="312"/>
        <end position="322"/>
    </location>
</feature>
<comment type="caution">
    <text evidence="9">The sequence shown here is derived from an EMBL/GenBank/DDBJ whole genome shotgun (WGS) entry which is preliminary data.</text>
</comment>
<feature type="region of interest" description="Disordered" evidence="7">
    <location>
        <begin position="304"/>
        <end position="332"/>
    </location>
</feature>
<evidence type="ECO:0000256" key="8">
    <source>
        <dbReference type="SAM" id="Phobius"/>
    </source>
</evidence>
<evidence type="ECO:0000256" key="1">
    <source>
        <dbReference type="ARBA" id="ARBA00004141"/>
    </source>
</evidence>
<feature type="transmembrane region" description="Helical" evidence="8">
    <location>
        <begin position="127"/>
        <end position="146"/>
    </location>
</feature>
<feature type="transmembrane region" description="Helical" evidence="8">
    <location>
        <begin position="217"/>
        <end position="236"/>
    </location>
</feature>
<dbReference type="EMBL" id="JAPFFF010000017">
    <property type="protein sequence ID" value="KAK8863471.1"/>
    <property type="molecule type" value="Genomic_DNA"/>
</dbReference>
<dbReference type="Pfam" id="PF06027">
    <property type="entry name" value="SLC35F"/>
    <property type="match status" value="1"/>
</dbReference>
<feature type="transmembrane region" description="Helical" evidence="8">
    <location>
        <begin position="248"/>
        <end position="268"/>
    </location>
</feature>
<keyword evidence="10" id="KW-1185">Reference proteome</keyword>
<dbReference type="PANTHER" id="PTHR14233:SF4">
    <property type="entry name" value="SOLUTE CARRIER FAMILY 35 MEMBER F2"/>
    <property type="match status" value="1"/>
</dbReference>
<accession>A0ABR2IIQ9</accession>
<evidence type="ECO:0000256" key="3">
    <source>
        <dbReference type="ARBA" id="ARBA00022448"/>
    </source>
</evidence>
<proteinExistence type="inferred from homology"/>
<feature type="transmembrane region" description="Helical" evidence="8">
    <location>
        <begin position="185"/>
        <end position="205"/>
    </location>
</feature>
<dbReference type="InterPro" id="IPR037185">
    <property type="entry name" value="EmrE-like"/>
</dbReference>
<sequence length="332" mass="36852">MGCLNGLKQLLSKKWAVLIAWQVVSLMLCCGGTVCSYIATYYVNTIPLLMMGIGYTILLIVSCWRVPKTDIAWWRYLVVALLLIAGDYTGIQAYNTTSLASAMLLVTTVSFWVAPVAWFILKRKITLIQFFAILLGMCGSVMVFIADGTEGNRWLGNVLALVSALTYAVGTVLQELLVHNDSMHIYIFRFACGASPISIILSGSLEWKVMRDFEWCWQSVLLILTYSCILVLYDIASPFVMQFSDATTMNLSMLTSNFYSLAISILLFGQKASWLYLVGFICIPIAITLYTIFAPKAPEIENADDTESSYIHSDEEGNKLGDEANSDSLQAI</sequence>
<evidence type="ECO:0000313" key="10">
    <source>
        <dbReference type="Proteomes" id="UP001470230"/>
    </source>
</evidence>
<reference evidence="9 10" key="1">
    <citation type="submission" date="2024-04" db="EMBL/GenBank/DDBJ databases">
        <title>Tritrichomonas musculus Genome.</title>
        <authorList>
            <person name="Alves-Ferreira E."/>
            <person name="Grigg M."/>
            <person name="Lorenzi H."/>
            <person name="Galac M."/>
        </authorList>
    </citation>
    <scope>NUCLEOTIDE SEQUENCE [LARGE SCALE GENOMIC DNA]</scope>
    <source>
        <strain evidence="9 10">EAF2021</strain>
    </source>
</reference>
<dbReference type="InterPro" id="IPR009262">
    <property type="entry name" value="SLC35_F1/F2/F6"/>
</dbReference>
<protein>
    <recommendedName>
        <fullName evidence="11">Integral membrane protein</fullName>
    </recommendedName>
</protein>
<keyword evidence="5 8" id="KW-1133">Transmembrane helix</keyword>
<name>A0ABR2IIQ9_9EUKA</name>
<dbReference type="InterPro" id="IPR052221">
    <property type="entry name" value="SLC35F_Transporter"/>
</dbReference>
<feature type="transmembrane region" description="Helical" evidence="8">
    <location>
        <begin position="158"/>
        <end position="178"/>
    </location>
</feature>
<feature type="transmembrane region" description="Helical" evidence="8">
    <location>
        <begin position="100"/>
        <end position="120"/>
    </location>
</feature>
<comment type="subcellular location">
    <subcellularLocation>
        <location evidence="1">Membrane</location>
        <topology evidence="1">Multi-pass membrane protein</topology>
    </subcellularLocation>
</comment>
<feature type="transmembrane region" description="Helical" evidence="8">
    <location>
        <begin position="76"/>
        <end position="94"/>
    </location>
</feature>
<evidence type="ECO:0000256" key="7">
    <source>
        <dbReference type="SAM" id="MobiDB-lite"/>
    </source>
</evidence>